<accession>A0ABU0ULY0</accession>
<evidence type="ECO:0000313" key="1">
    <source>
        <dbReference type="EMBL" id="MDQ1185966.1"/>
    </source>
</evidence>
<evidence type="ECO:0000313" key="2">
    <source>
        <dbReference type="Proteomes" id="UP001224781"/>
    </source>
</evidence>
<name>A0ABU0ULY0_9HYPH</name>
<proteinExistence type="predicted"/>
<dbReference type="Proteomes" id="UP001224781">
    <property type="component" value="Unassembled WGS sequence"/>
</dbReference>
<dbReference type="RefSeq" id="WP_306932610.1">
    <property type="nucleotide sequence ID" value="NZ_JAUTBL010000002.1"/>
</dbReference>
<organism evidence="1 2">
    <name type="scientific">Agrobacterium larrymoorei</name>
    <dbReference type="NCBI Taxonomy" id="160699"/>
    <lineage>
        <taxon>Bacteria</taxon>
        <taxon>Pseudomonadati</taxon>
        <taxon>Pseudomonadota</taxon>
        <taxon>Alphaproteobacteria</taxon>
        <taxon>Hyphomicrobiales</taxon>
        <taxon>Rhizobiaceae</taxon>
        <taxon>Rhizobium/Agrobacterium group</taxon>
        <taxon>Agrobacterium</taxon>
    </lineage>
</organism>
<gene>
    <name evidence="1" type="ORF">QE408_003109</name>
</gene>
<sequence length="106" mass="12439">MSALLVYKETRFRQVDKCPLCQERRQEFWRSDEFETIDEPNVFTGTHRNCFTPNPDDKAAARFWCGLELSIDNFGEIISRINCPAASKEAAEELNRQIEDEFEDEE</sequence>
<reference evidence="1 2" key="1">
    <citation type="submission" date="2023-07" db="EMBL/GenBank/DDBJ databases">
        <title>Functional and genomic diversity of the sorghum phyllosphere microbiome.</title>
        <authorList>
            <person name="Shade A."/>
        </authorList>
    </citation>
    <scope>NUCLEOTIDE SEQUENCE [LARGE SCALE GENOMIC DNA]</scope>
    <source>
        <strain evidence="1 2">SORGH_AS_1126</strain>
    </source>
</reference>
<comment type="caution">
    <text evidence="1">The sequence shown here is derived from an EMBL/GenBank/DDBJ whole genome shotgun (WGS) entry which is preliminary data.</text>
</comment>
<protein>
    <submittedName>
        <fullName evidence="1">Uncharacterized protein</fullName>
    </submittedName>
</protein>
<keyword evidence="2" id="KW-1185">Reference proteome</keyword>
<dbReference type="EMBL" id="JAUTBL010000002">
    <property type="protein sequence ID" value="MDQ1185966.1"/>
    <property type="molecule type" value="Genomic_DNA"/>
</dbReference>